<organism evidence="2 3">
    <name type="scientific">Cinchona calisaya</name>
    <dbReference type="NCBI Taxonomy" id="153742"/>
    <lineage>
        <taxon>Eukaryota</taxon>
        <taxon>Viridiplantae</taxon>
        <taxon>Streptophyta</taxon>
        <taxon>Embryophyta</taxon>
        <taxon>Tracheophyta</taxon>
        <taxon>Spermatophyta</taxon>
        <taxon>Magnoliopsida</taxon>
        <taxon>eudicotyledons</taxon>
        <taxon>Gunneridae</taxon>
        <taxon>Pentapetalae</taxon>
        <taxon>asterids</taxon>
        <taxon>lamiids</taxon>
        <taxon>Gentianales</taxon>
        <taxon>Rubiaceae</taxon>
        <taxon>Cinchonoideae</taxon>
        <taxon>Cinchoneae</taxon>
        <taxon>Cinchona</taxon>
    </lineage>
</organism>
<keyword evidence="3" id="KW-1185">Reference proteome</keyword>
<comment type="caution">
    <text evidence="2">The sequence shown here is derived from an EMBL/GenBank/DDBJ whole genome shotgun (WGS) entry which is preliminary data.</text>
</comment>
<name>A0ABD3ARC3_9GENT</name>
<gene>
    <name evidence="2" type="ORF">ACH5RR_007274</name>
</gene>
<evidence type="ECO:0000256" key="1">
    <source>
        <dbReference type="SAM" id="MobiDB-lite"/>
    </source>
</evidence>
<dbReference type="AlphaFoldDB" id="A0ABD3ARC3"/>
<sequence>MGAQERDLGKRSQRERGEDWVGLNSGMEGGDEVGEERFGKHELDKVGMLELSNNQYSMSWIGLMSELGKSVGLKNAVSPLLGRKKRLEGQQLQKAEGPAALDDDILDVVCY</sequence>
<reference evidence="2 3" key="1">
    <citation type="submission" date="2024-11" db="EMBL/GenBank/DDBJ databases">
        <title>A near-complete genome assembly of Cinchona calisaya.</title>
        <authorList>
            <person name="Lian D.C."/>
            <person name="Zhao X.W."/>
            <person name="Wei L."/>
        </authorList>
    </citation>
    <scope>NUCLEOTIDE SEQUENCE [LARGE SCALE GENOMIC DNA]</scope>
    <source>
        <tissue evidence="2">Nenye</tissue>
    </source>
</reference>
<proteinExistence type="predicted"/>
<evidence type="ECO:0000313" key="3">
    <source>
        <dbReference type="Proteomes" id="UP001630127"/>
    </source>
</evidence>
<evidence type="ECO:0000313" key="2">
    <source>
        <dbReference type="EMBL" id="KAL3533753.1"/>
    </source>
</evidence>
<dbReference type="Proteomes" id="UP001630127">
    <property type="component" value="Unassembled WGS sequence"/>
</dbReference>
<feature type="compositionally biased region" description="Basic and acidic residues" evidence="1">
    <location>
        <begin position="1"/>
        <end position="19"/>
    </location>
</feature>
<dbReference type="EMBL" id="JBJUIK010000003">
    <property type="protein sequence ID" value="KAL3533753.1"/>
    <property type="molecule type" value="Genomic_DNA"/>
</dbReference>
<protein>
    <submittedName>
        <fullName evidence="2">Uncharacterized protein</fullName>
    </submittedName>
</protein>
<accession>A0ABD3ARC3</accession>
<feature type="region of interest" description="Disordered" evidence="1">
    <location>
        <begin position="1"/>
        <end position="36"/>
    </location>
</feature>